<geneLocation type="plasmid" evidence="4">
    <name>psmr5</name>
</geneLocation>
<protein>
    <submittedName>
        <fullName evidence="3">ATP-dependent RecD-like DNA helicase</fullName>
        <ecNumber evidence="3">3.6.4.12</ecNumber>
    </submittedName>
</protein>
<feature type="domain" description="ATP-dependent RecD2 DNA helicase-like helix-hairpin-helix" evidence="1">
    <location>
        <begin position="155"/>
        <end position="228"/>
    </location>
</feature>
<keyword evidence="3" id="KW-0614">Plasmid</keyword>
<dbReference type="GeneID" id="77258099"/>
<dbReference type="SUPFAM" id="SSF47781">
    <property type="entry name" value="RuvA domain 2-like"/>
    <property type="match status" value="1"/>
</dbReference>
<accession>A0A1W6KFW6</accession>
<proteinExistence type="predicted"/>
<name>A0A1W6KFW6_9GAMM</name>
<sequence length="308" mass="33968">MAKMRSYAGTVGAFLVDKADFCVFRFQPHAEGSHEHAFEKQSISCVLPRKGVRESDALLIKGYWRKHEQYGWQFWVMDYSPTMPAGAEDIQMYLAAGHIEGVGPELASRLVKRFGDRTMEVMQSEPVALTAIEGIGSGKADVIHSHTRHLVKLQGIHRQLADWGVPAATTSKLVAKYETSAPAVVRDNPWRLMKDYGDTLKAADRVAALSEVVGTAKRMTAIAEASLGHYRQQAGFKMGYSITELHNTVQQVFPGESVNWADALPALSLLTLDDETYLIEPENAAKLQAMLGSPVRRSSITYKTEGTA</sequence>
<dbReference type="InterPro" id="IPR029493">
    <property type="entry name" value="RecD2-like_HHH"/>
</dbReference>
<organism evidence="3 4">
    <name type="scientific">Marinobacter salarius</name>
    <dbReference type="NCBI Taxonomy" id="1420917"/>
    <lineage>
        <taxon>Bacteria</taxon>
        <taxon>Pseudomonadati</taxon>
        <taxon>Pseudomonadota</taxon>
        <taxon>Gammaproteobacteria</taxon>
        <taxon>Pseudomonadales</taxon>
        <taxon>Marinobacteraceae</taxon>
        <taxon>Marinobacter</taxon>
    </lineage>
</organism>
<dbReference type="Pfam" id="PF14490">
    <property type="entry name" value="HHH_RecD2"/>
    <property type="match status" value="1"/>
</dbReference>
<feature type="domain" description="ATP-dependent RecD2 DNA helicase OB-fold" evidence="2">
    <location>
        <begin position="18"/>
        <end position="84"/>
    </location>
</feature>
<reference evidence="3 4" key="1">
    <citation type="submission" date="2017-04" db="EMBL/GenBank/DDBJ databases">
        <title>Genome Sequence of Marinobacter salarius strain SMR5 Isolated from a culture of the Diatom Skeletonema marinoi.</title>
        <authorList>
            <person name="Topel M."/>
            <person name="Pinder M.I.M."/>
            <person name="Johansson O.N."/>
            <person name="Kourtchenko O."/>
            <person name="Godhe A."/>
            <person name="Clarke A.K."/>
        </authorList>
    </citation>
    <scope>NUCLEOTIDE SEQUENCE [LARGE SCALE GENOMIC DNA]</scope>
    <source>
        <strain evidence="3 4">SMR5</strain>
        <plasmid evidence="4">Plasmid psmr5</plasmid>
    </source>
</reference>
<dbReference type="AlphaFoldDB" id="A0A1W6KFW6"/>
<dbReference type="Gene3D" id="1.10.150.20">
    <property type="entry name" value="5' to 3' exonuclease, C-terminal subdomain"/>
    <property type="match status" value="1"/>
</dbReference>
<dbReference type="InterPro" id="IPR055446">
    <property type="entry name" value="RecD2_N_OB"/>
</dbReference>
<dbReference type="RefSeq" id="WP_085682180.1">
    <property type="nucleotide sequence ID" value="NZ_CP020932.1"/>
</dbReference>
<keyword evidence="3" id="KW-0347">Helicase</keyword>
<keyword evidence="3" id="KW-0547">Nucleotide-binding</keyword>
<evidence type="ECO:0000313" key="3">
    <source>
        <dbReference type="EMBL" id="ARM86219.1"/>
    </source>
</evidence>
<dbReference type="Proteomes" id="UP000193100">
    <property type="component" value="Plasmid pSMR5"/>
</dbReference>
<dbReference type="EC" id="3.6.4.12" evidence="3"/>
<dbReference type="Pfam" id="PF23139">
    <property type="entry name" value="OB_YrrC"/>
    <property type="match status" value="1"/>
</dbReference>
<dbReference type="InterPro" id="IPR010994">
    <property type="entry name" value="RuvA_2-like"/>
</dbReference>
<evidence type="ECO:0000313" key="4">
    <source>
        <dbReference type="Proteomes" id="UP000193100"/>
    </source>
</evidence>
<dbReference type="GO" id="GO:0016787">
    <property type="term" value="F:hydrolase activity"/>
    <property type="evidence" value="ECO:0007669"/>
    <property type="project" value="UniProtKB-KW"/>
</dbReference>
<keyword evidence="3" id="KW-0067">ATP-binding</keyword>
<evidence type="ECO:0000259" key="2">
    <source>
        <dbReference type="Pfam" id="PF23139"/>
    </source>
</evidence>
<dbReference type="GO" id="GO:0003678">
    <property type="term" value="F:DNA helicase activity"/>
    <property type="evidence" value="ECO:0007669"/>
    <property type="project" value="UniProtKB-EC"/>
</dbReference>
<keyword evidence="3" id="KW-0378">Hydrolase</keyword>
<dbReference type="EMBL" id="CP020932">
    <property type="protein sequence ID" value="ARM86219.1"/>
    <property type="molecule type" value="Genomic_DNA"/>
</dbReference>
<gene>
    <name evidence="3" type="primary">recD2</name>
    <name evidence="3" type="ORF">MARSALSMR5_04199</name>
</gene>
<evidence type="ECO:0000259" key="1">
    <source>
        <dbReference type="Pfam" id="PF14490"/>
    </source>
</evidence>